<organism evidence="10 11">
    <name type="scientific">Agrocybe pediades</name>
    <dbReference type="NCBI Taxonomy" id="84607"/>
    <lineage>
        <taxon>Eukaryota</taxon>
        <taxon>Fungi</taxon>
        <taxon>Dikarya</taxon>
        <taxon>Basidiomycota</taxon>
        <taxon>Agaricomycotina</taxon>
        <taxon>Agaricomycetes</taxon>
        <taxon>Agaricomycetidae</taxon>
        <taxon>Agaricales</taxon>
        <taxon>Agaricineae</taxon>
        <taxon>Strophariaceae</taxon>
        <taxon>Agrocybe</taxon>
    </lineage>
</organism>
<evidence type="ECO:0000256" key="8">
    <source>
        <dbReference type="ARBA" id="ARBA00023157"/>
    </source>
</evidence>
<dbReference type="GO" id="GO:0008237">
    <property type="term" value="F:metallopeptidase activity"/>
    <property type="evidence" value="ECO:0007669"/>
    <property type="project" value="UniProtKB-KW"/>
</dbReference>
<keyword evidence="6" id="KW-0862">Zinc</keyword>
<evidence type="ECO:0000256" key="4">
    <source>
        <dbReference type="ARBA" id="ARBA00022729"/>
    </source>
</evidence>
<evidence type="ECO:0000256" key="3">
    <source>
        <dbReference type="ARBA" id="ARBA00022723"/>
    </source>
</evidence>
<dbReference type="Pfam" id="PF05572">
    <property type="entry name" value="Peptidase_M43"/>
    <property type="match status" value="1"/>
</dbReference>
<keyword evidence="5" id="KW-0378">Hydrolase</keyword>
<comment type="similarity">
    <text evidence="1">Belongs to the peptidase M43B family.</text>
</comment>
<keyword evidence="11" id="KW-1185">Reference proteome</keyword>
<protein>
    <recommendedName>
        <fullName evidence="9">Peptidase M43 pregnancy-associated plasma-A domain-containing protein</fullName>
    </recommendedName>
</protein>
<comment type="caution">
    <text evidence="10">The sequence shown here is derived from an EMBL/GenBank/DDBJ whole genome shotgun (WGS) entry which is preliminary data.</text>
</comment>
<evidence type="ECO:0000313" key="10">
    <source>
        <dbReference type="EMBL" id="KAF4619257.1"/>
    </source>
</evidence>
<evidence type="ECO:0000256" key="1">
    <source>
        <dbReference type="ARBA" id="ARBA00008721"/>
    </source>
</evidence>
<dbReference type="EMBL" id="JAACJL010000016">
    <property type="protein sequence ID" value="KAF4619257.1"/>
    <property type="molecule type" value="Genomic_DNA"/>
</dbReference>
<keyword evidence="7" id="KW-0482">Metalloprotease</keyword>
<dbReference type="GO" id="GO:0006508">
    <property type="term" value="P:proteolysis"/>
    <property type="evidence" value="ECO:0007669"/>
    <property type="project" value="UniProtKB-KW"/>
</dbReference>
<keyword evidence="4" id="KW-0732">Signal</keyword>
<evidence type="ECO:0000256" key="5">
    <source>
        <dbReference type="ARBA" id="ARBA00022801"/>
    </source>
</evidence>
<keyword evidence="8" id="KW-1015">Disulfide bond</keyword>
<dbReference type="InterPro" id="IPR024079">
    <property type="entry name" value="MetalloPept_cat_dom_sf"/>
</dbReference>
<dbReference type="SUPFAM" id="SSF55486">
    <property type="entry name" value="Metalloproteases ('zincins'), catalytic domain"/>
    <property type="match status" value="1"/>
</dbReference>
<dbReference type="AlphaFoldDB" id="A0A8H4VRC9"/>
<sequence>MYQATTTAYNTSCSAKPILTICIIVCIPHRPKNKFNHTAWFLCETPPSQKIRGANGDRFDGQQGSYRSIQRGLGNRLKGRECRLQHQQASSSHSLSPLPSMFSSTLFSVLLGVSAVLATPFNATATRRTCGTTISDEKLALAEAHFQAHKVTPSSFAAASAATINVYFHVIQKDTTLAGGNIPDSQIAQQIAVMNKAYANAGITWVLAGTDHTTNANWFNSVGPDGSAQTTMKKSLRKGTAKDLNVYTVGFVSGSGQGLLGYSTFPSDYSGNPTDDGCVILYSSLPGGTAAPYDLGQTLTHEAGHWVGLYHTFQGGCSGSGDQVSDTPAEASSAFGCPTGRDTCSSTGVDPIHNFMDYTDDSCMTEFTAGQVTRLRSQIATYRGIAA</sequence>
<name>A0A8H4VRC9_9AGAR</name>
<evidence type="ECO:0000256" key="6">
    <source>
        <dbReference type="ARBA" id="ARBA00022833"/>
    </source>
</evidence>
<evidence type="ECO:0000256" key="7">
    <source>
        <dbReference type="ARBA" id="ARBA00023049"/>
    </source>
</evidence>
<dbReference type="Proteomes" id="UP000521872">
    <property type="component" value="Unassembled WGS sequence"/>
</dbReference>
<feature type="domain" description="Peptidase M43 pregnancy-associated plasma-A" evidence="9">
    <location>
        <begin position="243"/>
        <end position="379"/>
    </location>
</feature>
<gene>
    <name evidence="10" type="ORF">D9613_005393</name>
</gene>
<reference evidence="10 11" key="1">
    <citation type="submission" date="2019-12" db="EMBL/GenBank/DDBJ databases">
        <authorList>
            <person name="Floudas D."/>
            <person name="Bentzer J."/>
            <person name="Ahren D."/>
            <person name="Johansson T."/>
            <person name="Persson P."/>
            <person name="Tunlid A."/>
        </authorList>
    </citation>
    <scope>NUCLEOTIDE SEQUENCE [LARGE SCALE GENOMIC DNA]</scope>
    <source>
        <strain evidence="10 11">CBS 102.39</strain>
    </source>
</reference>
<dbReference type="PANTHER" id="PTHR47466">
    <property type="match status" value="1"/>
</dbReference>
<evidence type="ECO:0000256" key="2">
    <source>
        <dbReference type="ARBA" id="ARBA00022670"/>
    </source>
</evidence>
<dbReference type="Gene3D" id="3.40.390.10">
    <property type="entry name" value="Collagenase (Catalytic Domain)"/>
    <property type="match status" value="1"/>
</dbReference>
<dbReference type="GO" id="GO:0046872">
    <property type="term" value="F:metal ion binding"/>
    <property type="evidence" value="ECO:0007669"/>
    <property type="project" value="UniProtKB-KW"/>
</dbReference>
<dbReference type="CDD" id="cd04275">
    <property type="entry name" value="ZnMc_pappalysin_like"/>
    <property type="match status" value="1"/>
</dbReference>
<keyword evidence="2" id="KW-0645">Protease</keyword>
<dbReference type="PANTHER" id="PTHR47466:SF1">
    <property type="entry name" value="METALLOPROTEASE MEP1 (AFU_ORTHOLOGUE AFUA_1G07730)-RELATED"/>
    <property type="match status" value="1"/>
</dbReference>
<evidence type="ECO:0000313" key="11">
    <source>
        <dbReference type="Proteomes" id="UP000521872"/>
    </source>
</evidence>
<proteinExistence type="inferred from homology"/>
<keyword evidence="3" id="KW-0479">Metal-binding</keyword>
<evidence type="ECO:0000259" key="9">
    <source>
        <dbReference type="Pfam" id="PF05572"/>
    </source>
</evidence>
<dbReference type="InterPro" id="IPR008754">
    <property type="entry name" value="Peptidase_M43"/>
</dbReference>
<accession>A0A8H4VRC9</accession>